<dbReference type="Proteomes" id="UP001356308">
    <property type="component" value="Unassembled WGS sequence"/>
</dbReference>
<accession>A0ABU7IS54</accession>
<reference evidence="1 2" key="1">
    <citation type="submission" date="2024-01" db="EMBL/GenBank/DDBJ databases">
        <title>Maribacter spp. originated from different algae showed divergent polysaccharides utilization ability.</title>
        <authorList>
            <person name="Wang H."/>
            <person name="Wu Y."/>
        </authorList>
    </citation>
    <scope>NUCLEOTIDE SEQUENCE [LARGE SCALE GENOMIC DNA]</scope>
    <source>
        <strain evidence="1 2">PR1</strain>
    </source>
</reference>
<proteinExistence type="predicted"/>
<evidence type="ECO:0000313" key="1">
    <source>
        <dbReference type="EMBL" id="MEE1975803.1"/>
    </source>
</evidence>
<sequence>MKTYTLRACFLAFLLWGIYDISAQEKEKKTITVQKYTIMDQFEPDLVKPVSERLELKEQRIAHQRNTKKILDTLDISDRKRRRLLRELKRNPFSEHLDKIIMAESYFEDSAINAESNQ</sequence>
<protein>
    <submittedName>
        <fullName evidence="1">Uncharacterized protein</fullName>
    </submittedName>
</protein>
<name>A0ABU7IS54_9FLAO</name>
<keyword evidence="2" id="KW-1185">Reference proteome</keyword>
<dbReference type="RefSeq" id="WP_272650624.1">
    <property type="nucleotide sequence ID" value="NZ_JAZDDG010000003.1"/>
</dbReference>
<dbReference type="EMBL" id="JAZDDG010000003">
    <property type="protein sequence ID" value="MEE1975803.1"/>
    <property type="molecule type" value="Genomic_DNA"/>
</dbReference>
<evidence type="ECO:0000313" key="2">
    <source>
        <dbReference type="Proteomes" id="UP001356308"/>
    </source>
</evidence>
<comment type="caution">
    <text evidence="1">The sequence shown here is derived from an EMBL/GenBank/DDBJ whole genome shotgun (WGS) entry which is preliminary data.</text>
</comment>
<gene>
    <name evidence="1" type="ORF">V1I91_06965</name>
</gene>
<organism evidence="1 2">
    <name type="scientific">Maribacter cobaltidurans</name>
    <dbReference type="NCBI Taxonomy" id="1178778"/>
    <lineage>
        <taxon>Bacteria</taxon>
        <taxon>Pseudomonadati</taxon>
        <taxon>Bacteroidota</taxon>
        <taxon>Flavobacteriia</taxon>
        <taxon>Flavobacteriales</taxon>
        <taxon>Flavobacteriaceae</taxon>
        <taxon>Maribacter</taxon>
    </lineage>
</organism>